<dbReference type="PANTHER" id="PTHR46310">
    <property type="entry name" value="AMIDASE 1"/>
    <property type="match status" value="1"/>
</dbReference>
<dbReference type="Pfam" id="PF26053">
    <property type="entry name" value="DUF8016"/>
    <property type="match status" value="1"/>
</dbReference>
<feature type="domain" description="Amidase" evidence="2">
    <location>
        <begin position="230"/>
        <end position="405"/>
    </location>
</feature>
<dbReference type="Gene3D" id="3.90.1300.10">
    <property type="entry name" value="Amidase signature (AS) domain"/>
    <property type="match status" value="1"/>
</dbReference>
<dbReference type="PANTHER" id="PTHR46310:SF7">
    <property type="entry name" value="AMIDASE 1"/>
    <property type="match status" value="1"/>
</dbReference>
<sequence>MFSFVSGLRQAQALNIIISAFATVVLQIFATTTIVPGASAMHTSILEYGDIKYLVSKNVVGTIDIACTSITRGPNPSPGRNIQTHENSEISIPITMITLDLDIVNNSNISSEWLEATITSMLSTDDVFRPFFLETVLFGVFGKIQQSPTISEDGVKLLGRFGVKDHSILRVDDSIPSGPYFLQSGSIYQAMRLYPDPYGAFMYGVMQSEDGFARPHTELIPVPSRLYTNSSLPLSSKRIAVKDIIDLRNLPTSASSKAYAQYHGSSKSTAKAIQHLISLGAVIIGKTKTTQFANGETARDWIDFQCPFNPRADGYLDPAGSSTGSAVAVAGYDWVDFAVGTDSCGSIIWPAALQGVFGLRPTLGVSELEGVMPYSSVIDTMGFFARDIQNFQLLQEVWYDKKGQRREKPSRVIVPGGVFDSLHSNKQSVMAKFIEDAEITTGIPLAEIDINELWKSSGLAPRVAHIQIHESYINEHTFYKNYKQKFGRYPYINPMVLHKWEIQRQNISMGDYQEALQRMAVFKGFLRSHVFNSGAVMMLPAGSGEATYRDELIAPESIDVYLQSFGFDNTFYSILGGLPSVVVPGENYADSIYIPTDPIKNAHGNSRWNKKRYFLTSKQVGQCPMTSKVTKETVWEPVSMMIVGQAGTEAQIIDFVQKVLTKSGRPMGVLVGEKAF</sequence>
<keyword evidence="1" id="KW-1133">Transmembrane helix</keyword>
<dbReference type="SUPFAM" id="SSF75304">
    <property type="entry name" value="Amidase signature (AS) enzymes"/>
    <property type="match status" value="1"/>
</dbReference>
<proteinExistence type="predicted"/>
<organism evidence="4 5">
    <name type="scientific">Orbilia oligospora</name>
    <name type="common">Nematode-trapping fungus</name>
    <name type="synonym">Arthrobotrys oligospora</name>
    <dbReference type="NCBI Taxonomy" id="2813651"/>
    <lineage>
        <taxon>Eukaryota</taxon>
        <taxon>Fungi</taxon>
        <taxon>Dikarya</taxon>
        <taxon>Ascomycota</taxon>
        <taxon>Pezizomycotina</taxon>
        <taxon>Orbiliomycetes</taxon>
        <taxon>Orbiliales</taxon>
        <taxon>Orbiliaceae</taxon>
        <taxon>Orbilia</taxon>
    </lineage>
</organism>
<dbReference type="AlphaFoldDB" id="A0A7C8P6G1"/>
<accession>A0A7C8P6G1</accession>
<dbReference type="Pfam" id="PF01425">
    <property type="entry name" value="Amidase"/>
    <property type="match status" value="1"/>
</dbReference>
<dbReference type="InterPro" id="IPR058329">
    <property type="entry name" value="Arp1_N"/>
</dbReference>
<evidence type="ECO:0000256" key="1">
    <source>
        <dbReference type="SAM" id="Phobius"/>
    </source>
</evidence>
<dbReference type="Proteomes" id="UP000479691">
    <property type="component" value="Unassembled WGS sequence"/>
</dbReference>
<gene>
    <name evidence="4" type="ORF">TWF788_002759</name>
</gene>
<dbReference type="InterPro" id="IPR036928">
    <property type="entry name" value="AS_sf"/>
</dbReference>
<reference evidence="4 5" key="1">
    <citation type="submission" date="2019-06" db="EMBL/GenBank/DDBJ databases">
        <authorList>
            <person name="Palmer J.M."/>
        </authorList>
    </citation>
    <scope>NUCLEOTIDE SEQUENCE [LARGE SCALE GENOMIC DNA]</scope>
    <source>
        <strain evidence="4 5">TWF788</strain>
    </source>
</reference>
<dbReference type="EMBL" id="JAABOE010000152">
    <property type="protein sequence ID" value="KAF3161108.1"/>
    <property type="molecule type" value="Genomic_DNA"/>
</dbReference>
<evidence type="ECO:0000259" key="2">
    <source>
        <dbReference type="Pfam" id="PF01425"/>
    </source>
</evidence>
<dbReference type="InterPro" id="IPR023631">
    <property type="entry name" value="Amidase_dom"/>
</dbReference>
<protein>
    <submittedName>
        <fullName evidence="4">Uncharacterized protein</fullName>
    </submittedName>
</protein>
<keyword evidence="1" id="KW-0472">Membrane</keyword>
<name>A0A7C8P6G1_ORBOL</name>
<evidence type="ECO:0000313" key="5">
    <source>
        <dbReference type="Proteomes" id="UP000479691"/>
    </source>
</evidence>
<keyword evidence="1" id="KW-0812">Transmembrane</keyword>
<comment type="caution">
    <text evidence="4">The sequence shown here is derived from an EMBL/GenBank/DDBJ whole genome shotgun (WGS) entry which is preliminary data.</text>
</comment>
<feature type="transmembrane region" description="Helical" evidence="1">
    <location>
        <begin position="12"/>
        <end position="30"/>
    </location>
</feature>
<evidence type="ECO:0000259" key="3">
    <source>
        <dbReference type="Pfam" id="PF26053"/>
    </source>
</evidence>
<feature type="domain" description="Scytalone dehydratase-like protein Arp1 N-terminal" evidence="3">
    <location>
        <begin position="83"/>
        <end position="194"/>
    </location>
</feature>
<evidence type="ECO:0000313" key="4">
    <source>
        <dbReference type="EMBL" id="KAF3161108.1"/>
    </source>
</evidence>